<dbReference type="Proteomes" id="UP000077603">
    <property type="component" value="Chromosome"/>
</dbReference>
<dbReference type="InterPro" id="IPR001969">
    <property type="entry name" value="Aspartic_peptidase_AS"/>
</dbReference>
<dbReference type="eggNOG" id="COG3577">
    <property type="taxonomic scope" value="Bacteria"/>
</dbReference>
<evidence type="ECO:0000313" key="1">
    <source>
        <dbReference type="EMBL" id="ANF54872.1"/>
    </source>
</evidence>
<dbReference type="PROSITE" id="PS00141">
    <property type="entry name" value="ASP_PROTEASE"/>
    <property type="match status" value="1"/>
</dbReference>
<organism evidence="1 2">
    <name type="scientific">Brevundimonas naejangsanensis</name>
    <dbReference type="NCBI Taxonomy" id="588932"/>
    <lineage>
        <taxon>Bacteria</taxon>
        <taxon>Pseudomonadati</taxon>
        <taxon>Pseudomonadota</taxon>
        <taxon>Alphaproteobacteria</taxon>
        <taxon>Caulobacterales</taxon>
        <taxon>Caulobacteraceae</taxon>
        <taxon>Brevundimonas</taxon>
    </lineage>
</organism>
<dbReference type="KEGG" id="bne:DA69_09015"/>
<protein>
    <submittedName>
        <fullName evidence="1">Peptidase aspartic</fullName>
    </submittedName>
</protein>
<reference evidence="1 2" key="1">
    <citation type="journal article" date="2014" name="Genome Announc.">
        <title>Genome Sequence of a Promising Hydrogen-Producing Facultative Anaerobic Bacterium, Brevundimonas naejangsanensis Strain B1.</title>
        <authorList>
            <person name="Su H."/>
            <person name="Zhang T."/>
            <person name="Bao M."/>
            <person name="Jiang Y."/>
            <person name="Wang Y."/>
            <person name="Tan T."/>
        </authorList>
    </citation>
    <scope>NUCLEOTIDE SEQUENCE [LARGE SCALE GENOMIC DNA]</scope>
    <source>
        <strain evidence="1 2">B1</strain>
    </source>
</reference>
<dbReference type="EMBL" id="CP015614">
    <property type="protein sequence ID" value="ANF54872.1"/>
    <property type="molecule type" value="Genomic_DNA"/>
</dbReference>
<dbReference type="AlphaFoldDB" id="A0A172Y6U9"/>
<evidence type="ECO:0000313" key="2">
    <source>
        <dbReference type="Proteomes" id="UP000077603"/>
    </source>
</evidence>
<dbReference type="OrthoDB" id="107347at2"/>
<dbReference type="Pfam" id="PF13650">
    <property type="entry name" value="Asp_protease_2"/>
    <property type="match status" value="2"/>
</dbReference>
<dbReference type="STRING" id="588932.DA69_09015"/>
<proteinExistence type="predicted"/>
<gene>
    <name evidence="1" type="ORF">DA69_09015</name>
</gene>
<dbReference type="GO" id="GO:0006508">
    <property type="term" value="P:proteolysis"/>
    <property type="evidence" value="ECO:0007669"/>
    <property type="project" value="InterPro"/>
</dbReference>
<name>A0A172Y6U9_9CAUL</name>
<dbReference type="CDD" id="cd00303">
    <property type="entry name" value="retropepsin_like"/>
    <property type="match status" value="1"/>
</dbReference>
<sequence>MNRRSLFIRAGAAAAAVGGGLWLKDHVLWRRPGVTFGADGGSGWLEFVAPRTLLPTVPVRLAGRELTALVDSGAQYSVIDRRLVGELGLDRFFDMPLIAYGVDGRAQMGRGVTLDLTFGEARIERLRAGILDLGPLSEEEGLGAPLILGQDLLMQAGLEMDLRRRRLRLFRKAQTELSPAYRAMPVRRAGTSLIADTVVEGVRVEAVLDTGSSALLALSEGVAQLAGLLDGRPEREGSSIVLGGVARARLIKAKSVALGPEIWRDATIAVYADRALPNYPDALLGMEAFAGRDIILNLGDGELHVAPLMDVTIV</sequence>
<dbReference type="InterPro" id="IPR021109">
    <property type="entry name" value="Peptidase_aspartic_dom_sf"/>
</dbReference>
<keyword evidence="2" id="KW-1185">Reference proteome</keyword>
<dbReference type="Gene3D" id="2.40.70.10">
    <property type="entry name" value="Acid Proteases"/>
    <property type="match status" value="2"/>
</dbReference>
<accession>A0A172Y6U9</accession>
<dbReference type="GO" id="GO:0004190">
    <property type="term" value="F:aspartic-type endopeptidase activity"/>
    <property type="evidence" value="ECO:0007669"/>
    <property type="project" value="InterPro"/>
</dbReference>
<dbReference type="SUPFAM" id="SSF50630">
    <property type="entry name" value="Acid proteases"/>
    <property type="match status" value="1"/>
</dbReference>
<dbReference type="RefSeq" id="WP_025978395.1">
    <property type="nucleotide sequence ID" value="NZ_CP015614.1"/>
</dbReference>